<proteinExistence type="predicted"/>
<reference evidence="2" key="1">
    <citation type="submission" date="2012-08" db="EMBL/GenBank/DDBJ databases">
        <title>The Genome Sequence of Wuchereria bancrofti.</title>
        <authorList>
            <person name="Nutman T.B."/>
            <person name="Fink D.L."/>
            <person name="Russ C."/>
            <person name="Young S."/>
            <person name="Zeng Q."/>
            <person name="Koehrsen M."/>
            <person name="Alvarado L."/>
            <person name="Berlin A."/>
            <person name="Chapman S.B."/>
            <person name="Chen Z."/>
            <person name="Freedman E."/>
            <person name="Gellesch M."/>
            <person name="Goldberg J."/>
            <person name="Griggs A."/>
            <person name="Gujja S."/>
            <person name="Heilman E.R."/>
            <person name="Heiman D."/>
            <person name="Hepburn T."/>
            <person name="Howarth C."/>
            <person name="Jen D."/>
            <person name="Larson L."/>
            <person name="Lewis B."/>
            <person name="Mehta T."/>
            <person name="Park D."/>
            <person name="Pearson M."/>
            <person name="Roberts A."/>
            <person name="Saif S."/>
            <person name="Shea T."/>
            <person name="Shenoy N."/>
            <person name="Sisk P."/>
            <person name="Stolte C."/>
            <person name="Sykes S."/>
            <person name="Walk T."/>
            <person name="White J."/>
            <person name="Yandava C."/>
            <person name="Haas B."/>
            <person name="Henn M.R."/>
            <person name="Nusbaum C."/>
            <person name="Birren B."/>
        </authorList>
    </citation>
    <scope>NUCLEOTIDE SEQUENCE [LARGE SCALE GENOMIC DNA]</scope>
    <source>
        <strain evidence="2">NA</strain>
    </source>
</reference>
<comment type="caution">
    <text evidence="1">The sequence shown here is derived from an EMBL/GenBank/DDBJ whole genome shotgun (WGS) entry which is preliminary data.</text>
</comment>
<organism evidence="1 2">
    <name type="scientific">Wuchereria bancrofti</name>
    <dbReference type="NCBI Taxonomy" id="6293"/>
    <lineage>
        <taxon>Eukaryota</taxon>
        <taxon>Metazoa</taxon>
        <taxon>Ecdysozoa</taxon>
        <taxon>Nematoda</taxon>
        <taxon>Chromadorea</taxon>
        <taxon>Rhabditida</taxon>
        <taxon>Spirurina</taxon>
        <taxon>Spiruromorpha</taxon>
        <taxon>Filarioidea</taxon>
        <taxon>Onchocercidae</taxon>
        <taxon>Wuchereria</taxon>
    </lineage>
</organism>
<name>J9DPD6_WUCBA</name>
<gene>
    <name evidence="1" type="ORF">WUBG_17706</name>
</gene>
<evidence type="ECO:0000313" key="1">
    <source>
        <dbReference type="EMBL" id="EJW71386.1"/>
    </source>
</evidence>
<accession>J9DPD6</accession>
<protein>
    <submittedName>
        <fullName evidence="1">Uncharacterized protein</fullName>
    </submittedName>
</protein>
<dbReference type="Proteomes" id="UP000004810">
    <property type="component" value="Unassembled WGS sequence"/>
</dbReference>
<sequence>MWEELVNRRKLEGTEGDHRYLRVRLISRETTNNELKPPQIIAQEELEEVKGYWRKPDTCWSRLLPFHVAK</sequence>
<dbReference type="AlphaFoldDB" id="J9DPD6"/>
<dbReference type="EMBL" id="ADBV01018744">
    <property type="protein sequence ID" value="EJW71386.1"/>
    <property type="molecule type" value="Genomic_DNA"/>
</dbReference>
<evidence type="ECO:0000313" key="2">
    <source>
        <dbReference type="Proteomes" id="UP000004810"/>
    </source>
</evidence>